<feature type="compositionally biased region" description="Low complexity" evidence="1">
    <location>
        <begin position="493"/>
        <end position="506"/>
    </location>
</feature>
<feature type="compositionally biased region" description="Low complexity" evidence="1">
    <location>
        <begin position="470"/>
        <end position="479"/>
    </location>
</feature>
<feature type="region of interest" description="Disordered" evidence="1">
    <location>
        <begin position="429"/>
        <end position="590"/>
    </location>
</feature>
<sequence>MNGSPQISPVIYINNPVEARMPNAYLTVDQYKDSMVSRAANEKKEFTNREFDLRNKLFVNTNKKFQPFKHKVVLINHGISRILSTVKPTTGKPTAIEGWNEIHQDLTGSFTSDVFPQIENKTIQSHKNRDIIPEEITPKKPINEYVGHGANAKATIASSTAELDKADITTLKRYQFTLETTTVKPFLTNWAIEADIVVLSTNETTANEIHAQTKLPETTTDKEMFETTDAQTIIDIIKDVEETNMSMNETVFTTTTDTSNSQTIVDETSTDEGMFETTDTTFEAVINNTVTESITNVTMLITSPDNITTIKYNVSTEIIHNDTEMTAKIAPTNENLQEVTVQQHLTAEASTKEAPAIVNVENRIQDTSTQVKDKEIVATTEEKTTSLETTTTGIAIGEINQKETIQEVATTENTIVEETTPAETTTDVITTGEASQEETSEEETTPEAITTSSTSKEEANIEDIIDTTEETSTYSIIQEENTETTDQEEIAAEENTTTSIPETTTEPIEEETSTKEIVPQETTTDETIAQITTTRPAQRLPPPPPPLPPPPPPRAPPPPPRAPPPPPRAPPPGPRAPPPPPPPPRPPITTKKIVTTTSFSIFKKHLRKVTKPKTTTTTNTTTKKAKRKKPKMTRPFVFVGE</sequence>
<reference evidence="2" key="1">
    <citation type="submission" date="2021-12" db="EMBL/GenBank/DDBJ databases">
        <authorList>
            <person name="King R."/>
        </authorList>
    </citation>
    <scope>NUCLEOTIDE SEQUENCE</scope>
</reference>
<feature type="region of interest" description="Disordered" evidence="1">
    <location>
        <begin position="607"/>
        <end position="641"/>
    </location>
</feature>
<dbReference type="GO" id="GO:0005884">
    <property type="term" value="C:actin filament"/>
    <property type="evidence" value="ECO:0007669"/>
    <property type="project" value="TreeGrafter"/>
</dbReference>
<protein>
    <submittedName>
        <fullName evidence="2">Uncharacterized protein</fullName>
    </submittedName>
</protein>
<organism evidence="2 3">
    <name type="scientific">Chrysodeixis includens</name>
    <name type="common">Soybean looper</name>
    <name type="synonym">Pseudoplusia includens</name>
    <dbReference type="NCBI Taxonomy" id="689277"/>
    <lineage>
        <taxon>Eukaryota</taxon>
        <taxon>Metazoa</taxon>
        <taxon>Ecdysozoa</taxon>
        <taxon>Arthropoda</taxon>
        <taxon>Hexapoda</taxon>
        <taxon>Insecta</taxon>
        <taxon>Pterygota</taxon>
        <taxon>Neoptera</taxon>
        <taxon>Endopterygota</taxon>
        <taxon>Lepidoptera</taxon>
        <taxon>Glossata</taxon>
        <taxon>Ditrysia</taxon>
        <taxon>Noctuoidea</taxon>
        <taxon>Noctuidae</taxon>
        <taxon>Plusiinae</taxon>
        <taxon>Chrysodeixis</taxon>
    </lineage>
</organism>
<feature type="compositionally biased region" description="Low complexity" evidence="1">
    <location>
        <begin position="520"/>
        <end position="538"/>
    </location>
</feature>
<dbReference type="InterPro" id="IPR051412">
    <property type="entry name" value="Formin_Homology_Diaphanous_sf"/>
</dbReference>
<feature type="compositionally biased region" description="Pro residues" evidence="1">
    <location>
        <begin position="539"/>
        <end position="587"/>
    </location>
</feature>
<dbReference type="PANTHER" id="PTHR45691">
    <property type="entry name" value="PROTEIN DIAPHANOUS"/>
    <property type="match status" value="1"/>
</dbReference>
<feature type="compositionally biased region" description="Acidic residues" evidence="1">
    <location>
        <begin position="460"/>
        <end position="469"/>
    </location>
</feature>
<proteinExistence type="predicted"/>
<feature type="compositionally biased region" description="Acidic residues" evidence="1">
    <location>
        <begin position="480"/>
        <end position="492"/>
    </location>
</feature>
<dbReference type="OrthoDB" id="7489930at2759"/>
<feature type="compositionally biased region" description="Basic residues" evidence="1">
    <location>
        <begin position="623"/>
        <end position="632"/>
    </location>
</feature>
<keyword evidence="3" id="KW-1185">Reference proteome</keyword>
<evidence type="ECO:0000256" key="1">
    <source>
        <dbReference type="SAM" id="MobiDB-lite"/>
    </source>
</evidence>
<evidence type="ECO:0000313" key="2">
    <source>
        <dbReference type="EMBL" id="CAD0203560.1"/>
    </source>
</evidence>
<dbReference type="GO" id="GO:0030041">
    <property type="term" value="P:actin filament polymerization"/>
    <property type="evidence" value="ECO:0007669"/>
    <property type="project" value="TreeGrafter"/>
</dbReference>
<feature type="compositionally biased region" description="Low complexity" evidence="1">
    <location>
        <begin position="612"/>
        <end position="622"/>
    </location>
</feature>
<dbReference type="Proteomes" id="UP001154114">
    <property type="component" value="Chromosome 19"/>
</dbReference>
<gene>
    <name evidence="2" type="ORF">CINC_LOCUS5210</name>
</gene>
<dbReference type="EMBL" id="LR824022">
    <property type="protein sequence ID" value="CAD0203560.1"/>
    <property type="molecule type" value="Genomic_DNA"/>
</dbReference>
<dbReference type="AlphaFoldDB" id="A0A9N8Q118"/>
<name>A0A9N8Q118_CHRIL</name>
<accession>A0A9N8Q118</accession>
<feature type="compositionally biased region" description="Acidic residues" evidence="1">
    <location>
        <begin position="435"/>
        <end position="445"/>
    </location>
</feature>
<evidence type="ECO:0000313" key="3">
    <source>
        <dbReference type="Proteomes" id="UP001154114"/>
    </source>
</evidence>
<dbReference type="PANTHER" id="PTHR45691:SF6">
    <property type="entry name" value="PROTEIN DIAPHANOUS"/>
    <property type="match status" value="1"/>
</dbReference>